<reference evidence="8" key="3">
    <citation type="submission" date="2015-06" db="UniProtKB">
        <authorList>
            <consortium name="EnsemblMetazoa"/>
        </authorList>
    </citation>
    <scope>IDENTIFICATION</scope>
</reference>
<dbReference type="RefSeq" id="XP_009015544.1">
    <property type="nucleotide sequence ID" value="XM_009017296.1"/>
</dbReference>
<dbReference type="EnsemblMetazoa" id="HelroT93972">
    <property type="protein sequence ID" value="HelroP93972"/>
    <property type="gene ID" value="HelroG93972"/>
</dbReference>
<feature type="transmembrane region" description="Helical" evidence="6">
    <location>
        <begin position="112"/>
        <end position="137"/>
    </location>
</feature>
<evidence type="ECO:0000313" key="8">
    <source>
        <dbReference type="EnsemblMetazoa" id="HelroP93972"/>
    </source>
</evidence>
<evidence type="ECO:0000256" key="5">
    <source>
        <dbReference type="ARBA" id="ARBA00023136"/>
    </source>
</evidence>
<evidence type="ECO:0000256" key="1">
    <source>
        <dbReference type="ARBA" id="ARBA00004141"/>
    </source>
</evidence>
<dbReference type="EMBL" id="KB096324">
    <property type="protein sequence ID" value="ESO06176.1"/>
    <property type="molecule type" value="Genomic_DNA"/>
</dbReference>
<dbReference type="OMA" id="TRCVISM"/>
<feature type="transmembrane region" description="Helical" evidence="6">
    <location>
        <begin position="149"/>
        <end position="171"/>
    </location>
</feature>
<dbReference type="CTD" id="20217530"/>
<evidence type="ECO:0000256" key="2">
    <source>
        <dbReference type="ARBA" id="ARBA00010125"/>
    </source>
</evidence>
<dbReference type="EMBL" id="AMQM01000577">
    <property type="status" value="NOT_ANNOTATED_CDS"/>
    <property type="molecule type" value="Genomic_DNA"/>
</dbReference>
<dbReference type="PANTHER" id="PTHR15876">
    <property type="entry name" value="TRANSMEMBRANE PROTEIN ADIPOCYTE-ASSOCIATED 1"/>
    <property type="match status" value="1"/>
</dbReference>
<dbReference type="KEGG" id="hro:HELRODRAFT_93972"/>
<dbReference type="OrthoDB" id="10027388at2759"/>
<organism evidence="8 9">
    <name type="scientific">Helobdella robusta</name>
    <name type="common">Californian leech</name>
    <dbReference type="NCBI Taxonomy" id="6412"/>
    <lineage>
        <taxon>Eukaryota</taxon>
        <taxon>Metazoa</taxon>
        <taxon>Spiralia</taxon>
        <taxon>Lophotrochozoa</taxon>
        <taxon>Annelida</taxon>
        <taxon>Clitellata</taxon>
        <taxon>Hirudinea</taxon>
        <taxon>Rhynchobdellida</taxon>
        <taxon>Glossiphoniidae</taxon>
        <taxon>Helobdella</taxon>
    </lineage>
</organism>
<dbReference type="Pfam" id="PF10160">
    <property type="entry name" value="Tmemb_40"/>
    <property type="match status" value="1"/>
</dbReference>
<feature type="transmembrane region" description="Helical" evidence="6">
    <location>
        <begin position="81"/>
        <end position="105"/>
    </location>
</feature>
<keyword evidence="4 6" id="KW-1133">Transmembrane helix</keyword>
<evidence type="ECO:0000313" key="9">
    <source>
        <dbReference type="Proteomes" id="UP000015101"/>
    </source>
</evidence>
<sequence>MEATAKNAVHFNVTQTYSPNINFSTTFSSTGCLNVSTSSTLYSNVITTSWNLTNVTEVGNHVCLKVLYWTLPNSHVRLWDLLILIPNVFFMAYLLFNISVLLPLLRRSNRQIFTVLFFLVFVSHILSITRCVISMSVHSSTYDVIDRAMWLIMRFFLLATELSVVTFGFFFG</sequence>
<comment type="similarity">
    <text evidence="2">Belongs to the UPF0359 family.</text>
</comment>
<name>T1G8Y3_HELRO</name>
<reference evidence="7 9" key="2">
    <citation type="journal article" date="2013" name="Nature">
        <title>Insights into bilaterian evolution from three spiralian genomes.</title>
        <authorList>
            <person name="Simakov O."/>
            <person name="Marletaz F."/>
            <person name="Cho S.J."/>
            <person name="Edsinger-Gonzales E."/>
            <person name="Havlak P."/>
            <person name="Hellsten U."/>
            <person name="Kuo D.H."/>
            <person name="Larsson T."/>
            <person name="Lv J."/>
            <person name="Arendt D."/>
            <person name="Savage R."/>
            <person name="Osoegawa K."/>
            <person name="de Jong P."/>
            <person name="Grimwood J."/>
            <person name="Chapman J.A."/>
            <person name="Shapiro H."/>
            <person name="Aerts A."/>
            <person name="Otillar R.P."/>
            <person name="Terry A.Y."/>
            <person name="Boore J.L."/>
            <person name="Grigoriev I.V."/>
            <person name="Lindberg D.R."/>
            <person name="Seaver E.C."/>
            <person name="Weisblat D.A."/>
            <person name="Putnam N.H."/>
            <person name="Rokhsar D.S."/>
        </authorList>
    </citation>
    <scope>NUCLEOTIDE SEQUENCE</scope>
</reference>
<dbReference type="InterPro" id="IPR018781">
    <property type="entry name" value="TPRA1/CAND2/CAND8"/>
</dbReference>
<dbReference type="HOGENOM" id="CLU_1559133_0_0_1"/>
<keyword evidence="3 6" id="KW-0812">Transmembrane</keyword>
<evidence type="ECO:0000256" key="4">
    <source>
        <dbReference type="ARBA" id="ARBA00022989"/>
    </source>
</evidence>
<evidence type="ECO:0000256" key="3">
    <source>
        <dbReference type="ARBA" id="ARBA00022692"/>
    </source>
</evidence>
<keyword evidence="5 6" id="KW-0472">Membrane</keyword>
<dbReference type="PROSITE" id="PS51257">
    <property type="entry name" value="PROKAR_LIPOPROTEIN"/>
    <property type="match status" value="1"/>
</dbReference>
<gene>
    <name evidence="8" type="primary">20217530</name>
    <name evidence="7" type="ORF">HELRODRAFT_93972</name>
</gene>
<evidence type="ECO:0000256" key="6">
    <source>
        <dbReference type="SAM" id="Phobius"/>
    </source>
</evidence>
<comment type="subcellular location">
    <subcellularLocation>
        <location evidence="1">Membrane</location>
        <topology evidence="1">Multi-pass membrane protein</topology>
    </subcellularLocation>
</comment>
<dbReference type="GO" id="GO:0016020">
    <property type="term" value="C:membrane"/>
    <property type="evidence" value="ECO:0007669"/>
    <property type="project" value="UniProtKB-SubCell"/>
</dbReference>
<keyword evidence="9" id="KW-1185">Reference proteome</keyword>
<evidence type="ECO:0000313" key="7">
    <source>
        <dbReference type="EMBL" id="ESO06176.1"/>
    </source>
</evidence>
<accession>T1G8Y3</accession>
<dbReference type="AlphaFoldDB" id="T1G8Y3"/>
<dbReference type="GeneID" id="20217530"/>
<dbReference type="Proteomes" id="UP000015101">
    <property type="component" value="Unassembled WGS sequence"/>
</dbReference>
<dbReference type="eggNOG" id="KOG4536">
    <property type="taxonomic scope" value="Eukaryota"/>
</dbReference>
<proteinExistence type="inferred from homology"/>
<dbReference type="InParanoid" id="T1G8Y3"/>
<reference evidence="9" key="1">
    <citation type="submission" date="2012-12" db="EMBL/GenBank/DDBJ databases">
        <authorList>
            <person name="Hellsten U."/>
            <person name="Grimwood J."/>
            <person name="Chapman J.A."/>
            <person name="Shapiro H."/>
            <person name="Aerts A."/>
            <person name="Otillar R.P."/>
            <person name="Terry A.Y."/>
            <person name="Boore J.L."/>
            <person name="Simakov O."/>
            <person name="Marletaz F."/>
            <person name="Cho S.-J."/>
            <person name="Edsinger-Gonzales E."/>
            <person name="Havlak P."/>
            <person name="Kuo D.-H."/>
            <person name="Larsson T."/>
            <person name="Lv J."/>
            <person name="Arendt D."/>
            <person name="Savage R."/>
            <person name="Osoegawa K."/>
            <person name="de Jong P."/>
            <person name="Lindberg D.R."/>
            <person name="Seaver E.C."/>
            <person name="Weisblat D.A."/>
            <person name="Putnam N.H."/>
            <person name="Grigoriev I.V."/>
            <person name="Rokhsar D.S."/>
        </authorList>
    </citation>
    <scope>NUCLEOTIDE SEQUENCE</scope>
</reference>
<dbReference type="STRING" id="6412.T1G8Y3"/>
<dbReference type="PANTHER" id="PTHR15876:SF8">
    <property type="entry name" value="TRANSMEMBRANE PROTEIN ADIPOCYTE-ASSOCIATED 1"/>
    <property type="match status" value="1"/>
</dbReference>
<protein>
    <submittedName>
        <fullName evidence="7 8">Uncharacterized protein</fullName>
    </submittedName>
</protein>